<dbReference type="Proteomes" id="UP001301728">
    <property type="component" value="Unassembled WGS sequence"/>
</dbReference>
<gene>
    <name evidence="1" type="ORF">VB854_10710</name>
</gene>
<proteinExistence type="predicted"/>
<protein>
    <submittedName>
        <fullName evidence="1">Uncharacterized protein</fullName>
    </submittedName>
</protein>
<evidence type="ECO:0000313" key="2">
    <source>
        <dbReference type="Proteomes" id="UP001301728"/>
    </source>
</evidence>
<comment type="caution">
    <text evidence="1">The sequence shown here is derived from an EMBL/GenBank/DDBJ whole genome shotgun (WGS) entry which is preliminary data.</text>
</comment>
<sequence>MGLLERNPTPPSLTPVGFHSAQVKAIAVLKFPLKLNAIALLPCDRLRL</sequence>
<keyword evidence="2" id="KW-1185">Reference proteome</keyword>
<name>A0ABU5TZW0_9CYAN</name>
<accession>A0ABU5TZW0</accession>
<reference evidence="1 2" key="1">
    <citation type="submission" date="2023-12" db="EMBL/GenBank/DDBJ databases">
        <title>Baltic Sea Cyanobacteria.</title>
        <authorList>
            <person name="Delbaje E."/>
            <person name="Fewer D.P."/>
            <person name="Shishido T.K."/>
        </authorList>
    </citation>
    <scope>NUCLEOTIDE SEQUENCE [LARGE SCALE GENOMIC DNA]</scope>
    <source>
        <strain evidence="1 2">CCNP 1315</strain>
    </source>
</reference>
<evidence type="ECO:0000313" key="1">
    <source>
        <dbReference type="EMBL" id="MEA5519418.1"/>
    </source>
</evidence>
<organism evidence="1 2">
    <name type="scientific">Limnoraphis robusta CCNP1315</name>
    <dbReference type="NCBI Taxonomy" id="3110306"/>
    <lineage>
        <taxon>Bacteria</taxon>
        <taxon>Bacillati</taxon>
        <taxon>Cyanobacteriota</taxon>
        <taxon>Cyanophyceae</taxon>
        <taxon>Oscillatoriophycideae</taxon>
        <taxon>Oscillatoriales</taxon>
        <taxon>Sirenicapillariaceae</taxon>
        <taxon>Limnoraphis</taxon>
    </lineage>
</organism>
<dbReference type="EMBL" id="JAYGHT010000030">
    <property type="protein sequence ID" value="MEA5519418.1"/>
    <property type="molecule type" value="Genomic_DNA"/>
</dbReference>